<dbReference type="EMBL" id="CABQ01000318">
    <property type="protein sequence ID" value="CBI09093.1"/>
    <property type="molecule type" value="Genomic_DNA"/>
</dbReference>
<reference evidence="3" key="1">
    <citation type="submission" date="2009-10" db="EMBL/GenBank/DDBJ databases">
        <title>Diversity of trophic interactions inside an arsenic-rich microbial ecosystem.</title>
        <authorList>
            <person name="Bertin P.N."/>
            <person name="Heinrich-Salmeron A."/>
            <person name="Pelletier E."/>
            <person name="Goulhen-Chollet F."/>
            <person name="Arsene-Ploetze F."/>
            <person name="Gallien S."/>
            <person name="Calteau A."/>
            <person name="Vallenet D."/>
            <person name="Casiot C."/>
            <person name="Chane-Woon-Ming B."/>
            <person name="Giloteaux L."/>
            <person name="Barakat M."/>
            <person name="Bonnefoy V."/>
            <person name="Bruneel O."/>
            <person name="Chandler M."/>
            <person name="Cleiss J."/>
            <person name="Duran R."/>
            <person name="Elbaz-Poulichet F."/>
            <person name="Fonknechten N."/>
            <person name="Lauga B."/>
            <person name="Mornico D."/>
            <person name="Ortet P."/>
            <person name="Schaeffer C."/>
            <person name="Siguier P."/>
            <person name="Alexander Thil Smith A."/>
            <person name="Van Dorsselaer A."/>
            <person name="Weissenbach J."/>
            <person name="Medigue C."/>
            <person name="Le Paslier D."/>
        </authorList>
    </citation>
    <scope>NUCLEOTIDE SEQUENCE</scope>
</reference>
<dbReference type="Gene3D" id="2.40.50.140">
    <property type="entry name" value="Nucleic acid-binding proteins"/>
    <property type="match status" value="1"/>
</dbReference>
<evidence type="ECO:0008006" key="4">
    <source>
        <dbReference type="Google" id="ProtNLM"/>
    </source>
</evidence>
<feature type="region of interest" description="Disordered" evidence="2">
    <location>
        <begin position="1"/>
        <end position="23"/>
    </location>
</feature>
<feature type="compositionally biased region" description="Acidic residues" evidence="2">
    <location>
        <begin position="1"/>
        <end position="12"/>
    </location>
</feature>
<comment type="caution">
    <text evidence="3">The sequence shown here is derived from an EMBL/GenBank/DDBJ whole genome shotgun (WGS) entry which is preliminary data.</text>
</comment>
<organism evidence="3">
    <name type="scientific">mine drainage metagenome</name>
    <dbReference type="NCBI Taxonomy" id="410659"/>
    <lineage>
        <taxon>unclassified sequences</taxon>
        <taxon>metagenomes</taxon>
        <taxon>ecological metagenomes</taxon>
    </lineage>
</organism>
<dbReference type="PROSITE" id="PS50935">
    <property type="entry name" value="SSB"/>
    <property type="match status" value="1"/>
</dbReference>
<dbReference type="SUPFAM" id="SSF50249">
    <property type="entry name" value="Nucleic acid-binding proteins"/>
    <property type="match status" value="1"/>
</dbReference>
<keyword evidence="1" id="KW-0238">DNA-binding</keyword>
<dbReference type="AlphaFoldDB" id="E6QPC2"/>
<protein>
    <recommendedName>
        <fullName evidence="4">Single-stranded DNA-binding protein</fullName>
    </recommendedName>
</protein>
<dbReference type="InterPro" id="IPR000424">
    <property type="entry name" value="Primosome_PriB/ssb"/>
</dbReference>
<dbReference type="InterPro" id="IPR012340">
    <property type="entry name" value="NA-bd_OB-fold"/>
</dbReference>
<evidence type="ECO:0000256" key="1">
    <source>
        <dbReference type="ARBA" id="ARBA00023125"/>
    </source>
</evidence>
<evidence type="ECO:0000313" key="3">
    <source>
        <dbReference type="EMBL" id="CBI09093.1"/>
    </source>
</evidence>
<sequence length="368" mass="39530">MAISMDIDDTSTPEEKTMPPVRSSNEVVLTGRLDRDAEIKKTQSGSEKAAMRIKVTEPGFSYVKDGQEVTVPQKDHWYSATAVGKAVDDARELKKDDLVTVRGKCDTYLHSLTKRPVIGVTAFEVRQPAAEDLREPNVVTVRGRITQVNVRVNNREPGLSSVDYTVTPFTRAGARETSLSIREFSADAAALAEQRAINKEVELRGKLTITAFVSARSNERVEIHSISTTPAHVTMLTAEATAAAADAREQSEVVPSEAAPAGVAPGADSPTPTKTVAEIIQEGSYHEVDGSFIGVRSLASRNGVEPFAVVKDEAGKAFLYRDTELFAGVQPGEHVRATMTPDGLSVSGEAALAEQPENTLVVDAAELE</sequence>
<dbReference type="GO" id="GO:0003697">
    <property type="term" value="F:single-stranded DNA binding"/>
    <property type="evidence" value="ECO:0007669"/>
    <property type="project" value="InterPro"/>
</dbReference>
<proteinExistence type="predicted"/>
<accession>E6QPC2</accession>
<name>E6QPC2_9ZZZZ</name>
<gene>
    <name evidence="3" type="ORF">CARN6_2644</name>
</gene>
<dbReference type="Pfam" id="PF00436">
    <property type="entry name" value="SSB"/>
    <property type="match status" value="1"/>
</dbReference>
<evidence type="ECO:0000256" key="2">
    <source>
        <dbReference type="SAM" id="MobiDB-lite"/>
    </source>
</evidence>